<dbReference type="Proteomes" id="UP000199476">
    <property type="component" value="Unassembled WGS sequence"/>
</dbReference>
<keyword evidence="3 4" id="KW-0443">Lipid metabolism</keyword>
<proteinExistence type="predicted"/>
<dbReference type="SUPFAM" id="SSF52151">
    <property type="entry name" value="FabD/lysophospholipase-like"/>
    <property type="match status" value="1"/>
</dbReference>
<dbReference type="AlphaFoldDB" id="A0A1G9RXG6"/>
<evidence type="ECO:0000313" key="6">
    <source>
        <dbReference type="EMBL" id="SDM27959.1"/>
    </source>
</evidence>
<keyword evidence="2 4" id="KW-0442">Lipid degradation</keyword>
<feature type="short sequence motif" description="GXSXG" evidence="4">
    <location>
        <begin position="25"/>
        <end position="29"/>
    </location>
</feature>
<feature type="active site" description="Proton acceptor" evidence="4">
    <location>
        <position position="150"/>
    </location>
</feature>
<dbReference type="PROSITE" id="PS51635">
    <property type="entry name" value="PNPLA"/>
    <property type="match status" value="1"/>
</dbReference>
<dbReference type="PANTHER" id="PTHR14226:SF25">
    <property type="entry name" value="PHOSPHOESTERASE"/>
    <property type="match status" value="1"/>
</dbReference>
<name>A0A1G9RXG6_9FIRM</name>
<dbReference type="InterPro" id="IPR002641">
    <property type="entry name" value="PNPLA_dom"/>
</dbReference>
<dbReference type="GO" id="GO:0016042">
    <property type="term" value="P:lipid catabolic process"/>
    <property type="evidence" value="ECO:0007669"/>
    <property type="project" value="UniProtKB-UniRule"/>
</dbReference>
<accession>A0A1G9RXG6</accession>
<reference evidence="6 7" key="1">
    <citation type="submission" date="2016-10" db="EMBL/GenBank/DDBJ databases">
        <authorList>
            <person name="de Groot N.N."/>
        </authorList>
    </citation>
    <scope>NUCLEOTIDE SEQUENCE [LARGE SCALE GENOMIC DNA]</scope>
    <source>
        <strain evidence="6 7">SLAS-1</strain>
    </source>
</reference>
<evidence type="ECO:0000256" key="2">
    <source>
        <dbReference type="ARBA" id="ARBA00022963"/>
    </source>
</evidence>
<comment type="caution">
    <text evidence="4">Lacks conserved residue(s) required for the propagation of feature annotation.</text>
</comment>
<feature type="domain" description="PNPLA" evidence="5">
    <location>
        <begin position="1"/>
        <end position="163"/>
    </location>
</feature>
<gene>
    <name evidence="6" type="ORF">SAMN04488692_12443</name>
</gene>
<dbReference type="GO" id="GO:0016787">
    <property type="term" value="F:hydrolase activity"/>
    <property type="evidence" value="ECO:0007669"/>
    <property type="project" value="UniProtKB-UniRule"/>
</dbReference>
<protein>
    <submittedName>
        <fullName evidence="6">Predicted phospholipase, patatin/cPLA2 family</fullName>
    </submittedName>
</protein>
<dbReference type="Pfam" id="PF01734">
    <property type="entry name" value="Patatin"/>
    <property type="match status" value="1"/>
</dbReference>
<keyword evidence="1 4" id="KW-0378">Hydrolase</keyword>
<keyword evidence="7" id="KW-1185">Reference proteome</keyword>
<feature type="short sequence motif" description="DGA/G" evidence="4">
    <location>
        <begin position="150"/>
        <end position="152"/>
    </location>
</feature>
<dbReference type="InterPro" id="IPR016035">
    <property type="entry name" value="Acyl_Trfase/lysoPLipase"/>
</dbReference>
<dbReference type="CDD" id="cd07208">
    <property type="entry name" value="Pat_hypo_Ecoli_yjju_like"/>
    <property type="match status" value="1"/>
</dbReference>
<evidence type="ECO:0000313" key="7">
    <source>
        <dbReference type="Proteomes" id="UP000199476"/>
    </source>
</evidence>
<dbReference type="OrthoDB" id="9802424at2"/>
<dbReference type="Gene3D" id="3.40.1090.10">
    <property type="entry name" value="Cytosolic phospholipase A2 catalytic domain"/>
    <property type="match status" value="2"/>
</dbReference>
<dbReference type="InterPro" id="IPR045943">
    <property type="entry name" value="DUF6363"/>
</dbReference>
<dbReference type="PANTHER" id="PTHR14226">
    <property type="entry name" value="NEUROPATHY TARGET ESTERASE/SWISS CHEESE D.MELANOGASTER"/>
    <property type="match status" value="1"/>
</dbReference>
<evidence type="ECO:0000256" key="3">
    <source>
        <dbReference type="ARBA" id="ARBA00023098"/>
    </source>
</evidence>
<evidence type="ECO:0000259" key="5">
    <source>
        <dbReference type="PROSITE" id="PS51635"/>
    </source>
</evidence>
<sequence length="281" mass="32973">MRGAYTAGVLDLFLEEEIMFPYIIGVSAGANNGANFVAGQKERSKRIFLNYSQKKRFMGLKNLLKKRNYFGMDFIYEVLPFEIDPFDFEAFANSSAKFKVVLTDRESGNPVYMEHKDYCPEFFVKKILRASSTLPLICSPVKIEDNFYLDGGISAPIPVKKAIRDGYKYNVLVLTREEDYYKKPAKIRPLFKLFYRNFPGLLQKLQNRHNIYNECLNFVRKLEENNRVFVFRPQNEVKVNILENDRQKIKDLYEKGYSETKNRMENFKEWAKEITSSRAIS</sequence>
<dbReference type="Pfam" id="PF19890">
    <property type="entry name" value="DUF6363"/>
    <property type="match status" value="1"/>
</dbReference>
<dbReference type="STRING" id="321763.SAMN04488692_12443"/>
<dbReference type="InterPro" id="IPR050301">
    <property type="entry name" value="NTE"/>
</dbReference>
<organism evidence="6 7">
    <name type="scientific">Halarsenatibacter silvermanii</name>
    <dbReference type="NCBI Taxonomy" id="321763"/>
    <lineage>
        <taxon>Bacteria</taxon>
        <taxon>Bacillati</taxon>
        <taxon>Bacillota</taxon>
        <taxon>Clostridia</taxon>
        <taxon>Halanaerobiales</taxon>
        <taxon>Halarsenatibacteraceae</taxon>
        <taxon>Halarsenatibacter</taxon>
    </lineage>
</organism>
<dbReference type="InterPro" id="IPR037483">
    <property type="entry name" value="YjjU-like"/>
</dbReference>
<evidence type="ECO:0000256" key="1">
    <source>
        <dbReference type="ARBA" id="ARBA00022801"/>
    </source>
</evidence>
<dbReference type="EMBL" id="FNGO01000024">
    <property type="protein sequence ID" value="SDM27959.1"/>
    <property type="molecule type" value="Genomic_DNA"/>
</dbReference>
<feature type="active site" description="Nucleophile" evidence="4">
    <location>
        <position position="27"/>
    </location>
</feature>
<evidence type="ECO:0000256" key="4">
    <source>
        <dbReference type="PROSITE-ProRule" id="PRU01161"/>
    </source>
</evidence>